<accession>A0A232FKR9</accession>
<dbReference type="AlphaFoldDB" id="A0A232FKR9"/>
<proteinExistence type="predicted"/>
<comment type="caution">
    <text evidence="1">The sequence shown here is derived from an EMBL/GenBank/DDBJ whole genome shotgun (WGS) entry which is preliminary data.</text>
</comment>
<organism evidence="1 2">
    <name type="scientific">Trichomalopsis sarcophagae</name>
    <dbReference type="NCBI Taxonomy" id="543379"/>
    <lineage>
        <taxon>Eukaryota</taxon>
        <taxon>Metazoa</taxon>
        <taxon>Ecdysozoa</taxon>
        <taxon>Arthropoda</taxon>
        <taxon>Hexapoda</taxon>
        <taxon>Insecta</taxon>
        <taxon>Pterygota</taxon>
        <taxon>Neoptera</taxon>
        <taxon>Endopterygota</taxon>
        <taxon>Hymenoptera</taxon>
        <taxon>Apocrita</taxon>
        <taxon>Proctotrupomorpha</taxon>
        <taxon>Chalcidoidea</taxon>
        <taxon>Pteromalidae</taxon>
        <taxon>Pteromalinae</taxon>
        <taxon>Trichomalopsis</taxon>
    </lineage>
</organism>
<protein>
    <submittedName>
        <fullName evidence="1">Uncharacterized protein</fullName>
    </submittedName>
</protein>
<dbReference type="Proteomes" id="UP000215335">
    <property type="component" value="Unassembled WGS sequence"/>
</dbReference>
<evidence type="ECO:0000313" key="1">
    <source>
        <dbReference type="EMBL" id="OXU31334.1"/>
    </source>
</evidence>
<reference evidence="1 2" key="1">
    <citation type="journal article" date="2017" name="Curr. Biol.">
        <title>The Evolution of Venom by Co-option of Single-Copy Genes.</title>
        <authorList>
            <person name="Martinson E.O."/>
            <person name="Mrinalini"/>
            <person name="Kelkar Y.D."/>
            <person name="Chang C.H."/>
            <person name="Werren J.H."/>
        </authorList>
    </citation>
    <scope>NUCLEOTIDE SEQUENCE [LARGE SCALE GENOMIC DNA]</scope>
    <source>
        <strain evidence="1 2">Alberta</strain>
        <tissue evidence="1">Whole body</tissue>
    </source>
</reference>
<keyword evidence="2" id="KW-1185">Reference proteome</keyword>
<gene>
    <name evidence="1" type="ORF">TSAR_002535</name>
</gene>
<dbReference type="EMBL" id="NNAY01000068">
    <property type="protein sequence ID" value="OXU31334.1"/>
    <property type="molecule type" value="Genomic_DNA"/>
</dbReference>
<sequence>MPGGLDDAARWDMAAGTTPSLEYVDFGTDRCTERSVTKEEEKEETRIFSASEEITRARLWRQVTGSDKDICCFRLHRR</sequence>
<name>A0A232FKR9_9HYME</name>
<evidence type="ECO:0000313" key="2">
    <source>
        <dbReference type="Proteomes" id="UP000215335"/>
    </source>
</evidence>